<keyword evidence="1" id="KW-0732">Signal</keyword>
<evidence type="ECO:0000256" key="1">
    <source>
        <dbReference type="SAM" id="SignalP"/>
    </source>
</evidence>
<dbReference type="AlphaFoldDB" id="A0A9N8J1N2"/>
<dbReference type="Proteomes" id="UP000533639">
    <property type="component" value="Unassembled WGS sequence"/>
</dbReference>
<name>A0A9N8J1N2_9FLAO</name>
<comment type="caution">
    <text evidence="2">The sequence shown here is derived from an EMBL/GenBank/DDBJ whole genome shotgun (WGS) entry which is preliminary data.</text>
</comment>
<dbReference type="EMBL" id="CAIJDE010000043">
    <property type="protein sequence ID" value="CAC9974601.1"/>
    <property type="molecule type" value="Genomic_DNA"/>
</dbReference>
<reference evidence="2 3" key="1">
    <citation type="submission" date="2020-06" db="EMBL/GenBank/DDBJ databases">
        <authorList>
            <person name="Criscuolo A."/>
        </authorList>
    </citation>
    <scope>NUCLEOTIDE SEQUENCE [LARGE SCALE GENOMIC DNA]</scope>
    <source>
        <strain evidence="2">PXU-55</strain>
    </source>
</reference>
<feature type="chain" id="PRO_5040211802" description="SH3 domain-containing protein" evidence="1">
    <location>
        <begin position="24"/>
        <end position="121"/>
    </location>
</feature>
<sequence>MKKKIIISTILLLSLCISPGFNAATPKQKHDNTINKFYTRPIEFKLTQGVIVIPSLTYIPRNQTTGASGFVFPPPQNSWVLPAEEGDIIRFNLGGLIGFKWYTVTAEDEQSGVVNVDILNL</sequence>
<protein>
    <recommendedName>
        <fullName evidence="4">SH3 domain-containing protein</fullName>
    </recommendedName>
</protein>
<keyword evidence="3" id="KW-1185">Reference proteome</keyword>
<gene>
    <name evidence="2" type="ORF">FLAPXU55_02298</name>
</gene>
<evidence type="ECO:0000313" key="2">
    <source>
        <dbReference type="EMBL" id="CAC9974601.1"/>
    </source>
</evidence>
<accession>A0A9N8J1N2</accession>
<dbReference type="RefSeq" id="WP_180857774.1">
    <property type="nucleotide sequence ID" value="NZ_CAIJDE010000043.1"/>
</dbReference>
<evidence type="ECO:0008006" key="4">
    <source>
        <dbReference type="Google" id="ProtNLM"/>
    </source>
</evidence>
<organism evidence="2 3">
    <name type="scientific">Flavobacterium panici</name>
    <dbReference type="NCBI Taxonomy" id="2654843"/>
    <lineage>
        <taxon>Bacteria</taxon>
        <taxon>Pseudomonadati</taxon>
        <taxon>Bacteroidota</taxon>
        <taxon>Flavobacteriia</taxon>
        <taxon>Flavobacteriales</taxon>
        <taxon>Flavobacteriaceae</taxon>
        <taxon>Flavobacterium</taxon>
    </lineage>
</organism>
<feature type="signal peptide" evidence="1">
    <location>
        <begin position="1"/>
        <end position="23"/>
    </location>
</feature>
<proteinExistence type="predicted"/>
<evidence type="ECO:0000313" key="3">
    <source>
        <dbReference type="Proteomes" id="UP000533639"/>
    </source>
</evidence>